<dbReference type="InterPro" id="IPR002035">
    <property type="entry name" value="VWF_A"/>
</dbReference>
<feature type="domain" description="VWFA" evidence="1">
    <location>
        <begin position="134"/>
        <end position="227"/>
    </location>
</feature>
<name>A0ABY4CQJ2_9BACL</name>
<evidence type="ECO:0000259" key="1">
    <source>
        <dbReference type="Pfam" id="PF00092"/>
    </source>
</evidence>
<accession>A0ABY4CQJ2</accession>
<keyword evidence="3" id="KW-1185">Reference proteome</keyword>
<dbReference type="RefSeq" id="WP_347438521.1">
    <property type="nucleotide sequence ID" value="NZ_CP089291.1"/>
</dbReference>
<evidence type="ECO:0000313" key="3">
    <source>
        <dbReference type="Proteomes" id="UP000830167"/>
    </source>
</evidence>
<reference evidence="2" key="1">
    <citation type="submission" date="2021-12" db="EMBL/GenBank/DDBJ databases">
        <title>Alicyclobacillaceae gen. nov., sp. nov., isolated from chalcocite enrichment system.</title>
        <authorList>
            <person name="Jiang Z."/>
        </authorList>
    </citation>
    <scope>NUCLEOTIDE SEQUENCE</scope>
    <source>
        <strain evidence="2">MYW30-H2</strain>
    </source>
</reference>
<proteinExistence type="predicted"/>
<dbReference type="CDD" id="cd00198">
    <property type="entry name" value="vWFA"/>
    <property type="match status" value="1"/>
</dbReference>
<evidence type="ECO:0000313" key="2">
    <source>
        <dbReference type="EMBL" id="UOF91831.1"/>
    </source>
</evidence>
<dbReference type="SUPFAM" id="SSF53300">
    <property type="entry name" value="vWA-like"/>
    <property type="match status" value="2"/>
</dbReference>
<dbReference type="InterPro" id="IPR036465">
    <property type="entry name" value="vWFA_dom_sf"/>
</dbReference>
<organism evidence="2 3">
    <name type="scientific">Fodinisporobacter ferrooxydans</name>
    <dbReference type="NCBI Taxonomy" id="2901836"/>
    <lineage>
        <taxon>Bacteria</taxon>
        <taxon>Bacillati</taxon>
        <taxon>Bacillota</taxon>
        <taxon>Bacilli</taxon>
        <taxon>Bacillales</taxon>
        <taxon>Alicyclobacillaceae</taxon>
        <taxon>Fodinisporobacter</taxon>
    </lineage>
</organism>
<dbReference type="EMBL" id="CP089291">
    <property type="protein sequence ID" value="UOF91831.1"/>
    <property type="molecule type" value="Genomic_DNA"/>
</dbReference>
<dbReference type="Proteomes" id="UP000830167">
    <property type="component" value="Chromosome"/>
</dbReference>
<dbReference type="Pfam" id="PF00092">
    <property type="entry name" value="VWA"/>
    <property type="match status" value="2"/>
</dbReference>
<protein>
    <submittedName>
        <fullName evidence="2">VWA domain-containing protein</fullName>
    </submittedName>
</protein>
<gene>
    <name evidence="2" type="ORF">LSG31_06210</name>
</gene>
<feature type="domain" description="VWFA" evidence="1">
    <location>
        <begin position="9"/>
        <end position="77"/>
    </location>
</feature>
<dbReference type="Gene3D" id="3.40.50.410">
    <property type="entry name" value="von Willebrand factor, type A domain"/>
    <property type="match status" value="1"/>
</dbReference>
<sequence length="245" mass="26593">MWNKAKARQILLITDGCSNSGMDPVYVAQAAHEQGITVNVIGILDGGALGSKGEKEVENIAAAGGGMCRIVDSGQLKQTMQMMTRHTTQLTLQQVVNKELRSLIGQEQEELPPETRMKVARFVDNLTDEIDLQLVVVIDGSASMQTKMAQVQNAIRELDISLDVRNGEHDLALLLYPGSNGEDVQVMNRFGEKAQLTNLASRLTAQGCTPTGPALAVAVQMFDLGSQWNEQPDAEGKGHFSKYVL</sequence>